<keyword evidence="8" id="KW-0443">Lipid metabolism</keyword>
<evidence type="ECO:0000256" key="6">
    <source>
        <dbReference type="ARBA" id="ARBA00022777"/>
    </source>
</evidence>
<evidence type="ECO:0000256" key="10">
    <source>
        <dbReference type="ARBA" id="ARBA00023264"/>
    </source>
</evidence>
<evidence type="ECO:0000256" key="8">
    <source>
        <dbReference type="ARBA" id="ARBA00023098"/>
    </source>
</evidence>
<evidence type="ECO:0000313" key="12">
    <source>
        <dbReference type="EMBL" id="SCB93700.1"/>
    </source>
</evidence>
<dbReference type="PANTHER" id="PTHR12358:SF54">
    <property type="entry name" value="SPHINGOSINE KINASE RELATED PROTEIN"/>
    <property type="match status" value="1"/>
</dbReference>
<dbReference type="Gene3D" id="2.60.200.40">
    <property type="match status" value="1"/>
</dbReference>
<sequence length="317" mass="35454">MKTIFIVNPSAKNHHSLSSWEKFRKSITIPHSLYITDHPDDVRRIAGELIRTNPGETFYMIGVGGDGTMNSIISGTAGFENIFIGYIPGGSGNDFARGYRWPSGKQEAYELIKETIHTALPISLDAGLFSIEGGPNHYFVNNIGVGFDALIARKANESRLKRKLNRWSLGKLVYPLILCREALTFTPFQAVMEVDGVEHTLEKVWFITVSNQPYFGGGMKIAPKARPDDGVLDLTIVSGLSKWKLMFLFISVFFGKHTELKEVHTLIGRSIKIKSRKGIPVHADGDYAGVIDEGRELHAEVTPGMWKMLNRSRWEKC</sequence>
<keyword evidence="13" id="KW-1185">Reference proteome</keyword>
<proteinExistence type="inferred from homology"/>
<dbReference type="EMBL" id="FMAU01000001">
    <property type="protein sequence ID" value="SCB93700.1"/>
    <property type="molecule type" value="Genomic_DNA"/>
</dbReference>
<dbReference type="GO" id="GO:0016301">
    <property type="term" value="F:kinase activity"/>
    <property type="evidence" value="ECO:0007669"/>
    <property type="project" value="UniProtKB-KW"/>
</dbReference>
<dbReference type="SUPFAM" id="SSF111331">
    <property type="entry name" value="NAD kinase/diacylglycerol kinase-like"/>
    <property type="match status" value="1"/>
</dbReference>
<evidence type="ECO:0000313" key="13">
    <source>
        <dbReference type="Proteomes" id="UP000181997"/>
    </source>
</evidence>
<dbReference type="InterPro" id="IPR045540">
    <property type="entry name" value="YegS/DAGK_C"/>
</dbReference>
<organism evidence="12 13">
    <name type="scientific">[Bacillus] enclensis</name>
    <dbReference type="NCBI Taxonomy" id="1402860"/>
    <lineage>
        <taxon>Bacteria</taxon>
        <taxon>Bacillati</taxon>
        <taxon>Bacillota</taxon>
        <taxon>Bacilli</taxon>
        <taxon>Bacillales</taxon>
        <taxon>Bacillaceae</taxon>
        <taxon>Rossellomorea</taxon>
    </lineage>
</organism>
<dbReference type="NCBIfam" id="TIGR00147">
    <property type="entry name" value="YegS/Rv2252/BmrU family lipid kinase"/>
    <property type="match status" value="1"/>
</dbReference>
<gene>
    <name evidence="12" type="ORF">GA0061094_1523</name>
</gene>
<name>A0A0V8HN53_9BACI</name>
<evidence type="ECO:0000256" key="7">
    <source>
        <dbReference type="ARBA" id="ARBA00022840"/>
    </source>
</evidence>
<keyword evidence="7" id="KW-0067">ATP-binding</keyword>
<dbReference type="Gene3D" id="3.40.50.10330">
    <property type="entry name" value="Probable inorganic polyphosphate/atp-NAD kinase, domain 1"/>
    <property type="match status" value="1"/>
</dbReference>
<dbReference type="PANTHER" id="PTHR12358">
    <property type="entry name" value="SPHINGOSINE KINASE"/>
    <property type="match status" value="1"/>
</dbReference>
<dbReference type="AlphaFoldDB" id="A0A0V8HN53"/>
<evidence type="ECO:0000259" key="11">
    <source>
        <dbReference type="PROSITE" id="PS50146"/>
    </source>
</evidence>
<feature type="domain" description="DAGKc" evidence="11">
    <location>
        <begin position="1"/>
        <end position="133"/>
    </location>
</feature>
<evidence type="ECO:0000256" key="2">
    <source>
        <dbReference type="ARBA" id="ARBA00005983"/>
    </source>
</evidence>
<dbReference type="PROSITE" id="PS50146">
    <property type="entry name" value="DAGK"/>
    <property type="match status" value="1"/>
</dbReference>
<dbReference type="InterPro" id="IPR005218">
    <property type="entry name" value="Diacylglycerol/lipid_kinase"/>
</dbReference>
<evidence type="ECO:0000256" key="3">
    <source>
        <dbReference type="ARBA" id="ARBA00022516"/>
    </source>
</evidence>
<dbReference type="Pfam" id="PF00781">
    <property type="entry name" value="DAGK_cat"/>
    <property type="match status" value="1"/>
</dbReference>
<dbReference type="OrthoDB" id="9786026at2"/>
<keyword evidence="10" id="KW-1208">Phospholipid metabolism</keyword>
<keyword evidence="9" id="KW-0594">Phospholipid biosynthesis</keyword>
<dbReference type="InterPro" id="IPR050187">
    <property type="entry name" value="Lipid_Phosphate_FormReg"/>
</dbReference>
<dbReference type="SMART" id="SM00046">
    <property type="entry name" value="DAGKc"/>
    <property type="match status" value="1"/>
</dbReference>
<dbReference type="Pfam" id="PF19279">
    <property type="entry name" value="YegS_C"/>
    <property type="match status" value="1"/>
</dbReference>
<comment type="similarity">
    <text evidence="2">Belongs to the diacylglycerol/lipid kinase family.</text>
</comment>
<keyword evidence="3" id="KW-0444">Lipid biosynthesis</keyword>
<evidence type="ECO:0000256" key="1">
    <source>
        <dbReference type="ARBA" id="ARBA00001946"/>
    </source>
</evidence>
<dbReference type="InterPro" id="IPR016064">
    <property type="entry name" value="NAD/diacylglycerol_kinase_sf"/>
</dbReference>
<evidence type="ECO:0000256" key="9">
    <source>
        <dbReference type="ARBA" id="ARBA00023209"/>
    </source>
</evidence>
<dbReference type="RefSeq" id="WP_058297991.1">
    <property type="nucleotide sequence ID" value="NZ_FMAU01000001.1"/>
</dbReference>
<keyword evidence="6 12" id="KW-0418">Kinase</keyword>
<keyword evidence="5" id="KW-0547">Nucleotide-binding</keyword>
<dbReference type="GO" id="GO:0005524">
    <property type="term" value="F:ATP binding"/>
    <property type="evidence" value="ECO:0007669"/>
    <property type="project" value="UniProtKB-KW"/>
</dbReference>
<evidence type="ECO:0000256" key="4">
    <source>
        <dbReference type="ARBA" id="ARBA00022679"/>
    </source>
</evidence>
<dbReference type="InterPro" id="IPR001206">
    <property type="entry name" value="Diacylglycerol_kinase_cat_dom"/>
</dbReference>
<reference evidence="13" key="1">
    <citation type="submission" date="2016-08" db="EMBL/GenBank/DDBJ databases">
        <authorList>
            <person name="Varghese N."/>
            <person name="Submissions Spin"/>
        </authorList>
    </citation>
    <scope>NUCLEOTIDE SEQUENCE [LARGE SCALE GENOMIC DNA]</scope>
    <source>
        <strain evidence="13">SGD-1123</strain>
    </source>
</reference>
<evidence type="ECO:0000256" key="5">
    <source>
        <dbReference type="ARBA" id="ARBA00022741"/>
    </source>
</evidence>
<comment type="cofactor">
    <cofactor evidence="1">
        <name>Mg(2+)</name>
        <dbReference type="ChEBI" id="CHEBI:18420"/>
    </cofactor>
</comment>
<dbReference type="InterPro" id="IPR017438">
    <property type="entry name" value="ATP-NAD_kinase_N"/>
</dbReference>
<dbReference type="GO" id="GO:0008654">
    <property type="term" value="P:phospholipid biosynthetic process"/>
    <property type="evidence" value="ECO:0007669"/>
    <property type="project" value="UniProtKB-KW"/>
</dbReference>
<accession>A0A0V8HN53</accession>
<dbReference type="Proteomes" id="UP000181997">
    <property type="component" value="Unassembled WGS sequence"/>
</dbReference>
<protein>
    <submittedName>
        <fullName evidence="12">Lipid kinase, YegS/Rv2252/BmrU family</fullName>
    </submittedName>
</protein>
<keyword evidence="4" id="KW-0808">Transferase</keyword>